<dbReference type="EMBL" id="JACCJB010000016">
    <property type="protein sequence ID" value="KAF6220742.1"/>
    <property type="molecule type" value="Genomic_DNA"/>
</dbReference>
<reference evidence="2 3" key="1">
    <citation type="journal article" date="2020" name="Genomics">
        <title>Complete, high-quality genomes from long-read metagenomic sequencing of two wolf lichen thalli reveals enigmatic genome architecture.</title>
        <authorList>
            <person name="McKenzie S.K."/>
            <person name="Walston R.F."/>
            <person name="Allen J.L."/>
        </authorList>
    </citation>
    <scope>NUCLEOTIDE SEQUENCE [LARGE SCALE GENOMIC DNA]</scope>
    <source>
        <strain evidence="2">WasteWater1</strain>
    </source>
</reference>
<evidence type="ECO:0000313" key="2">
    <source>
        <dbReference type="EMBL" id="KAF6220742.1"/>
    </source>
</evidence>
<sequence>MATPAAQRSSHNTDAEYNLPNDTVEHNRLEDQAAGFADLMHNRVIHAPLRNPHRLLDIGCGTNAVTHHLAATYPTASHIYGLDLSPVPHIHRPRAAPTANVTYIQGDVKKLSRTDERLAAGS</sequence>
<dbReference type="AlphaFoldDB" id="A0A8H6CC30"/>
<accession>A0A8H6CC30</accession>
<protein>
    <recommendedName>
        <fullName evidence="1">Methyltransferase domain-containing protein</fullName>
    </recommendedName>
</protein>
<dbReference type="InterPro" id="IPR029063">
    <property type="entry name" value="SAM-dependent_MTases_sf"/>
</dbReference>
<dbReference type="Pfam" id="PF13649">
    <property type="entry name" value="Methyltransf_25"/>
    <property type="match status" value="1"/>
</dbReference>
<dbReference type="RefSeq" id="XP_037150177.1">
    <property type="nucleotide sequence ID" value="XM_037294099.1"/>
</dbReference>
<proteinExistence type="predicted"/>
<dbReference type="CDD" id="cd02440">
    <property type="entry name" value="AdoMet_MTases"/>
    <property type="match status" value="1"/>
</dbReference>
<name>A0A8H6CC30_9LECA</name>
<organism evidence="2 3">
    <name type="scientific">Letharia lupina</name>
    <dbReference type="NCBI Taxonomy" id="560253"/>
    <lineage>
        <taxon>Eukaryota</taxon>
        <taxon>Fungi</taxon>
        <taxon>Dikarya</taxon>
        <taxon>Ascomycota</taxon>
        <taxon>Pezizomycotina</taxon>
        <taxon>Lecanoromycetes</taxon>
        <taxon>OSLEUM clade</taxon>
        <taxon>Lecanoromycetidae</taxon>
        <taxon>Lecanorales</taxon>
        <taxon>Lecanorineae</taxon>
        <taxon>Parmeliaceae</taxon>
        <taxon>Letharia</taxon>
    </lineage>
</organism>
<dbReference type="InterPro" id="IPR041698">
    <property type="entry name" value="Methyltransf_25"/>
</dbReference>
<dbReference type="GeneID" id="59331587"/>
<dbReference type="Gene3D" id="3.40.50.150">
    <property type="entry name" value="Vaccinia Virus protein VP39"/>
    <property type="match status" value="1"/>
</dbReference>
<dbReference type="SUPFAM" id="SSF53335">
    <property type="entry name" value="S-adenosyl-L-methionine-dependent methyltransferases"/>
    <property type="match status" value="1"/>
</dbReference>
<keyword evidence="3" id="KW-1185">Reference proteome</keyword>
<dbReference type="Proteomes" id="UP000593566">
    <property type="component" value="Unassembled WGS sequence"/>
</dbReference>
<evidence type="ECO:0000313" key="3">
    <source>
        <dbReference type="Proteomes" id="UP000593566"/>
    </source>
</evidence>
<feature type="domain" description="Methyltransferase" evidence="1">
    <location>
        <begin position="56"/>
        <end position="117"/>
    </location>
</feature>
<gene>
    <name evidence="2" type="ORF">HO133_003175</name>
</gene>
<evidence type="ECO:0000259" key="1">
    <source>
        <dbReference type="Pfam" id="PF13649"/>
    </source>
</evidence>
<comment type="caution">
    <text evidence="2">The sequence shown here is derived from an EMBL/GenBank/DDBJ whole genome shotgun (WGS) entry which is preliminary data.</text>
</comment>